<keyword evidence="7" id="KW-1185">Reference proteome</keyword>
<evidence type="ECO:0000256" key="4">
    <source>
        <dbReference type="SAM" id="MobiDB-lite"/>
    </source>
</evidence>
<organism evidence="6 7">
    <name type="scientific">Morchella conica CCBAS932</name>
    <dbReference type="NCBI Taxonomy" id="1392247"/>
    <lineage>
        <taxon>Eukaryota</taxon>
        <taxon>Fungi</taxon>
        <taxon>Dikarya</taxon>
        <taxon>Ascomycota</taxon>
        <taxon>Pezizomycotina</taxon>
        <taxon>Pezizomycetes</taxon>
        <taxon>Pezizales</taxon>
        <taxon>Morchellaceae</taxon>
        <taxon>Morchella</taxon>
    </lineage>
</organism>
<feature type="compositionally biased region" description="Polar residues" evidence="4">
    <location>
        <begin position="870"/>
        <end position="884"/>
    </location>
</feature>
<accession>A0A3N4KIG4</accession>
<dbReference type="STRING" id="1392247.A0A3N4KIG4"/>
<evidence type="ECO:0000256" key="3">
    <source>
        <dbReference type="PROSITE-ProRule" id="PRU00176"/>
    </source>
</evidence>
<name>A0A3N4KIG4_9PEZI</name>
<dbReference type="Pfam" id="PF00076">
    <property type="entry name" value="RRM_1"/>
    <property type="match status" value="3"/>
</dbReference>
<feature type="region of interest" description="Disordered" evidence="4">
    <location>
        <begin position="724"/>
        <end position="803"/>
    </location>
</feature>
<protein>
    <recommendedName>
        <fullName evidence="5">RRM domain-containing protein</fullName>
    </recommendedName>
</protein>
<feature type="region of interest" description="Disordered" evidence="4">
    <location>
        <begin position="920"/>
        <end position="1052"/>
    </location>
</feature>
<feature type="compositionally biased region" description="Polar residues" evidence="4">
    <location>
        <begin position="920"/>
        <end position="939"/>
    </location>
</feature>
<feature type="region of interest" description="Disordered" evidence="4">
    <location>
        <begin position="489"/>
        <end position="525"/>
    </location>
</feature>
<keyword evidence="2 3" id="KW-0694">RNA-binding</keyword>
<feature type="compositionally biased region" description="Basic residues" evidence="4">
    <location>
        <begin position="1007"/>
        <end position="1018"/>
    </location>
</feature>
<feature type="domain" description="RRM" evidence="5">
    <location>
        <begin position="633"/>
        <end position="713"/>
    </location>
</feature>
<dbReference type="PROSITE" id="PS50102">
    <property type="entry name" value="RRM"/>
    <property type="match status" value="3"/>
</dbReference>
<dbReference type="Proteomes" id="UP000277580">
    <property type="component" value="Unassembled WGS sequence"/>
</dbReference>
<dbReference type="SUPFAM" id="SSF54928">
    <property type="entry name" value="RNA-binding domain, RBD"/>
    <property type="match status" value="2"/>
</dbReference>
<sequence>MDQTHIVDSGPVTPKARRMSGSPMSNNTYYRGDQGRFPTISYTTYPDTGGKGQNGAIEEIDNSCVVYVNGLTNMTDDRVLFDTFRQFGSIVSLVRRSVNYDARSNDSMTQYAFIGFSNPQDAQDAIQKGEITLGDRKLTIKPRDKPGVSYHKSISHGYHHHHSYKGFKDRPIPESREQILQLLNKNRAGHPIQQNNAIYRQKNQSPPHEQQQMQTHDNSVLAQLKNDNMDPAILYGGFSGPSGPRTSANNNNSPVLMSKALYVANLPIDMSPKELFTLFSEVGLVEGCYIFPYADSANRRFGDIVMSSFYCAQKACEAFDGTVIRGCVLAVSYKTHPGPDVNLNSPPPMQFNPAYPPPLPQPFPPSFPQQFQQPVNFGPPMYHPGPFGPQGQQMAWLPQNYGPSNPNMVASANMIPFAHQFPPLQNMAQYSTFNIMSPISPQGFEIQHIGGISPPGSPPFQSFQDPITGWQGQIPPRAILGRHYHNRRYNGRGGRMNNRLPANFSNTEHHRSTSNSSSTTLASHCYDRPRFDGTVTVNGSFMGSTIASESYRSPPPVIGGSFTSSCETPSRNSFDGNTSESDKDSTPSPVVLRTLPDPTLEPETPTRSSSRPTAFVALSAPIIPETTEPADPANLYIKNLDPSVISTGEDLKKLFEPFGTVSSFVLATYPNTSISRGYGFVAFLKPEDASTAKAKLDRSIVGSRRVFVTWAETKEVRTKRLKDLFNGNGGANEKENTADKTEKARLEDESLTPTQSEKQNQSEITGESVDTSTKIPPSQSKEDVREPGAAGKNTEKTSGNDVPLVVAEQEIAVTNRWRGTQLTGIAEVVEDEEISRTVIQRVDPGPSSGSSYKAPCIVRSPEFGRFDNPPVSTQEPTSQPSATEQPKVLRISQKNAPSEKSNQQFSGDLTGELSVEHGNSAQVQNQSQTQNHKNGNANSRDIHRNNNNHGGNAGSRLPVPRHANGNPPPQGYTKTGTRIPYSNNGNSQQQFYPTFPNNEPLGQQGSGRKKNWKNSGGRRARDSISATHQQGVPSQQPTEGIPNRAEIGVTAS</sequence>
<evidence type="ECO:0000259" key="5">
    <source>
        <dbReference type="PROSITE" id="PS50102"/>
    </source>
</evidence>
<feature type="compositionally biased region" description="Polar residues" evidence="4">
    <location>
        <begin position="972"/>
        <end position="1003"/>
    </location>
</feature>
<dbReference type="OrthoDB" id="439808at2759"/>
<dbReference type="InterPro" id="IPR000504">
    <property type="entry name" value="RRM_dom"/>
</dbReference>
<feature type="compositionally biased region" description="Basic and acidic residues" evidence="4">
    <location>
        <begin position="732"/>
        <end position="748"/>
    </location>
</feature>
<dbReference type="Gene3D" id="3.30.70.330">
    <property type="match status" value="3"/>
</dbReference>
<dbReference type="InterPro" id="IPR035979">
    <property type="entry name" value="RBD_domain_sf"/>
</dbReference>
<dbReference type="GO" id="GO:0003723">
    <property type="term" value="F:RNA binding"/>
    <property type="evidence" value="ECO:0007669"/>
    <property type="project" value="UniProtKB-UniRule"/>
</dbReference>
<evidence type="ECO:0000256" key="2">
    <source>
        <dbReference type="ARBA" id="ARBA00022884"/>
    </source>
</evidence>
<dbReference type="AlphaFoldDB" id="A0A3N4KIG4"/>
<feature type="compositionally biased region" description="Polar residues" evidence="4">
    <location>
        <begin position="751"/>
        <end position="779"/>
    </location>
</feature>
<feature type="domain" description="RRM" evidence="5">
    <location>
        <begin position="64"/>
        <end position="145"/>
    </location>
</feature>
<feature type="compositionally biased region" description="Polar residues" evidence="4">
    <location>
        <begin position="1024"/>
        <end position="1038"/>
    </location>
</feature>
<evidence type="ECO:0000313" key="6">
    <source>
        <dbReference type="EMBL" id="RPB09198.1"/>
    </source>
</evidence>
<proteinExistence type="predicted"/>
<dbReference type="EMBL" id="ML119154">
    <property type="protein sequence ID" value="RPB09198.1"/>
    <property type="molecule type" value="Genomic_DNA"/>
</dbReference>
<dbReference type="InterPro" id="IPR012677">
    <property type="entry name" value="Nucleotide-bd_a/b_plait_sf"/>
</dbReference>
<keyword evidence="1" id="KW-0677">Repeat</keyword>
<evidence type="ECO:0000256" key="1">
    <source>
        <dbReference type="ARBA" id="ARBA00022737"/>
    </source>
</evidence>
<feature type="compositionally biased region" description="Low complexity" evidence="4">
    <location>
        <begin position="594"/>
        <end position="606"/>
    </location>
</feature>
<reference evidence="6 7" key="1">
    <citation type="journal article" date="2018" name="Nat. Ecol. Evol.">
        <title>Pezizomycetes genomes reveal the molecular basis of ectomycorrhizal truffle lifestyle.</title>
        <authorList>
            <person name="Murat C."/>
            <person name="Payen T."/>
            <person name="Noel B."/>
            <person name="Kuo A."/>
            <person name="Morin E."/>
            <person name="Chen J."/>
            <person name="Kohler A."/>
            <person name="Krizsan K."/>
            <person name="Balestrini R."/>
            <person name="Da Silva C."/>
            <person name="Montanini B."/>
            <person name="Hainaut M."/>
            <person name="Levati E."/>
            <person name="Barry K.W."/>
            <person name="Belfiori B."/>
            <person name="Cichocki N."/>
            <person name="Clum A."/>
            <person name="Dockter R.B."/>
            <person name="Fauchery L."/>
            <person name="Guy J."/>
            <person name="Iotti M."/>
            <person name="Le Tacon F."/>
            <person name="Lindquist E.A."/>
            <person name="Lipzen A."/>
            <person name="Malagnac F."/>
            <person name="Mello A."/>
            <person name="Molinier V."/>
            <person name="Miyauchi S."/>
            <person name="Poulain J."/>
            <person name="Riccioni C."/>
            <person name="Rubini A."/>
            <person name="Sitrit Y."/>
            <person name="Splivallo R."/>
            <person name="Traeger S."/>
            <person name="Wang M."/>
            <person name="Zifcakova L."/>
            <person name="Wipf D."/>
            <person name="Zambonelli A."/>
            <person name="Paolocci F."/>
            <person name="Nowrousian M."/>
            <person name="Ottonello S."/>
            <person name="Baldrian P."/>
            <person name="Spatafora J.W."/>
            <person name="Henrissat B."/>
            <person name="Nagy L.G."/>
            <person name="Aury J.M."/>
            <person name="Wincker P."/>
            <person name="Grigoriev I.V."/>
            <person name="Bonfante P."/>
            <person name="Martin F.M."/>
        </authorList>
    </citation>
    <scope>NUCLEOTIDE SEQUENCE [LARGE SCALE GENOMIC DNA]</scope>
    <source>
        <strain evidence="6 7">CCBAS932</strain>
    </source>
</reference>
<evidence type="ECO:0000313" key="7">
    <source>
        <dbReference type="Proteomes" id="UP000277580"/>
    </source>
</evidence>
<feature type="region of interest" description="Disordered" evidence="4">
    <location>
        <begin position="1"/>
        <end position="35"/>
    </location>
</feature>
<dbReference type="InParanoid" id="A0A3N4KIG4"/>
<feature type="domain" description="RRM" evidence="5">
    <location>
        <begin position="259"/>
        <end position="336"/>
    </location>
</feature>
<feature type="region of interest" description="Disordered" evidence="4">
    <location>
        <begin position="860"/>
        <end position="888"/>
    </location>
</feature>
<feature type="compositionally biased region" description="Polar residues" evidence="4">
    <location>
        <begin position="561"/>
        <end position="579"/>
    </location>
</feature>
<feature type="region of interest" description="Disordered" evidence="4">
    <location>
        <begin position="548"/>
        <end position="613"/>
    </location>
</feature>
<dbReference type="SMART" id="SM00360">
    <property type="entry name" value="RRM"/>
    <property type="match status" value="3"/>
</dbReference>
<dbReference type="PANTHER" id="PTHR24012">
    <property type="entry name" value="RNA BINDING PROTEIN"/>
    <property type="match status" value="1"/>
</dbReference>
<gene>
    <name evidence="6" type="ORF">P167DRAFT_577503</name>
</gene>